<dbReference type="PANTHER" id="PTHR48060:SF21">
    <property type="entry name" value="L DOMAIN-LIKE PROTEIN"/>
    <property type="match status" value="1"/>
</dbReference>
<evidence type="ECO:0000256" key="4">
    <source>
        <dbReference type="ARBA" id="ARBA00022737"/>
    </source>
</evidence>
<reference evidence="9" key="1">
    <citation type="submission" date="2025-08" db="UniProtKB">
        <authorList>
            <consortium name="RefSeq"/>
        </authorList>
    </citation>
    <scope>IDENTIFICATION</scope>
    <source>
        <tissue evidence="9">Seedling</tissue>
    </source>
</reference>
<dbReference type="SUPFAM" id="SSF52058">
    <property type="entry name" value="L domain-like"/>
    <property type="match status" value="2"/>
</dbReference>
<dbReference type="InterPro" id="IPR001611">
    <property type="entry name" value="Leu-rich_rpt"/>
</dbReference>
<dbReference type="InterPro" id="IPR032675">
    <property type="entry name" value="LRR_dom_sf"/>
</dbReference>
<evidence type="ECO:0000259" key="7">
    <source>
        <dbReference type="Pfam" id="PF08263"/>
    </source>
</evidence>
<dbReference type="SMART" id="SM00369">
    <property type="entry name" value="LRR_TYP"/>
    <property type="match status" value="5"/>
</dbReference>
<dbReference type="Proteomes" id="UP001652623">
    <property type="component" value="Chromosome 6"/>
</dbReference>
<keyword evidence="8" id="KW-1185">Reference proteome</keyword>
<organism evidence="8 9">
    <name type="scientific">Ziziphus jujuba</name>
    <name type="common">Chinese jujube</name>
    <name type="synonym">Ziziphus sativa</name>
    <dbReference type="NCBI Taxonomy" id="326968"/>
    <lineage>
        <taxon>Eukaryota</taxon>
        <taxon>Viridiplantae</taxon>
        <taxon>Streptophyta</taxon>
        <taxon>Embryophyta</taxon>
        <taxon>Tracheophyta</taxon>
        <taxon>Spermatophyta</taxon>
        <taxon>Magnoliopsida</taxon>
        <taxon>eudicotyledons</taxon>
        <taxon>Gunneridae</taxon>
        <taxon>Pentapetalae</taxon>
        <taxon>rosids</taxon>
        <taxon>fabids</taxon>
        <taxon>Rosales</taxon>
        <taxon>Rhamnaceae</taxon>
        <taxon>Paliureae</taxon>
        <taxon>Ziziphus</taxon>
    </lineage>
</organism>
<dbReference type="Pfam" id="PF08263">
    <property type="entry name" value="LRRNT_2"/>
    <property type="match status" value="1"/>
</dbReference>
<dbReference type="InterPro" id="IPR053211">
    <property type="entry name" value="DNA_repair-toleration"/>
</dbReference>
<evidence type="ECO:0000256" key="6">
    <source>
        <dbReference type="ARBA" id="ARBA00023136"/>
    </source>
</evidence>
<proteinExistence type="predicted"/>
<evidence type="ECO:0000256" key="1">
    <source>
        <dbReference type="ARBA" id="ARBA00022614"/>
    </source>
</evidence>
<evidence type="ECO:0000313" key="9">
    <source>
        <dbReference type="RefSeq" id="XP_060673853.1"/>
    </source>
</evidence>
<keyword evidence="1" id="KW-0433">Leucine-rich repeat</keyword>
<dbReference type="Pfam" id="PF00560">
    <property type="entry name" value="LRR_1"/>
    <property type="match status" value="7"/>
</dbReference>
<accession>A0ABM4AAV2</accession>
<dbReference type="InterPro" id="IPR013210">
    <property type="entry name" value="LRR_N_plant-typ"/>
</dbReference>
<keyword evidence="4" id="KW-0677">Repeat</keyword>
<dbReference type="PANTHER" id="PTHR48060">
    <property type="entry name" value="DNA DAMAGE-REPAIR/TOLERATION PROTEIN DRT100"/>
    <property type="match status" value="1"/>
</dbReference>
<keyword evidence="3" id="KW-0732">Signal</keyword>
<keyword evidence="5" id="KW-1133">Transmembrane helix</keyword>
<evidence type="ECO:0000313" key="8">
    <source>
        <dbReference type="Proteomes" id="UP001652623"/>
    </source>
</evidence>
<evidence type="ECO:0000256" key="2">
    <source>
        <dbReference type="ARBA" id="ARBA00022692"/>
    </source>
</evidence>
<dbReference type="Gene3D" id="3.80.10.10">
    <property type="entry name" value="Ribonuclease Inhibitor"/>
    <property type="match status" value="4"/>
</dbReference>
<feature type="domain" description="Leucine-rich repeat-containing N-terminal plant-type" evidence="7">
    <location>
        <begin position="159"/>
        <end position="197"/>
    </location>
</feature>
<keyword evidence="6" id="KW-0472">Membrane</keyword>
<name>A0ABM4AAV2_ZIZJJ</name>
<sequence length="497" mass="54363">MGLSSLTISLNLAQNHFTGPLPSEVGELQNLGYLDVSENDLSGEIPSSLGHCLRLEHLHMENNFFEGTSPPSFSSLSGLQDLDLSHNNLSGQIPEFLQQISFMNLNLSFNQLEGPVPKRGDWLTTHVKPMSAVGIVRSPTLSEKWIPKTLKAASFYGNETDRLALLAIKAQITHDPFGIMNSWNDSLHFCKWVGVTCRRHQRVTNLNLSCHGLVGSLSAHVGILTFLKGLNFELNHFHGEIPQQIGRLWRLKYLNLTNNSFSGEIPVNLSACSNLIFLRLGFNNFIGSIPYQLGLLQNLQRVQLHYSNLTGPVPESLGNLSSARSLSLAVNNLEVPPSVYNISSMMKLAIPYNQLHGSLPSDIAFTLPNLQVLSVGHCLFSGVLPASLSNATNLIELDVNGSTFFGKVAIDFAGTPGFWWLVLASNSLGTGKGDDLNFLNSLTKCKNLHVLDLSDNKFGGVLPNSLFNLSFLVTLRLNANRLTGSIPTGIKNLVNLN</sequence>
<dbReference type="GeneID" id="132803987"/>
<evidence type="ECO:0000256" key="3">
    <source>
        <dbReference type="ARBA" id="ARBA00022729"/>
    </source>
</evidence>
<dbReference type="RefSeq" id="XP_060673853.1">
    <property type="nucleotide sequence ID" value="XM_060817870.1"/>
</dbReference>
<dbReference type="InterPro" id="IPR003591">
    <property type="entry name" value="Leu-rich_rpt_typical-subtyp"/>
</dbReference>
<protein>
    <submittedName>
        <fullName evidence="9">Probable LRR receptor-like serine/threonine-protein kinase At3g47570</fullName>
    </submittedName>
</protein>
<keyword evidence="2" id="KW-0812">Transmembrane</keyword>
<evidence type="ECO:0000256" key="5">
    <source>
        <dbReference type="ARBA" id="ARBA00022989"/>
    </source>
</evidence>
<gene>
    <name evidence="9" type="primary">LOC132803987</name>
</gene>